<evidence type="ECO:0000313" key="6">
    <source>
        <dbReference type="Proteomes" id="UP000237798"/>
    </source>
</evidence>
<organism evidence="5 6">
    <name type="scientific">Clostridium luticellarii</name>
    <dbReference type="NCBI Taxonomy" id="1691940"/>
    <lineage>
        <taxon>Bacteria</taxon>
        <taxon>Bacillati</taxon>
        <taxon>Bacillota</taxon>
        <taxon>Clostridia</taxon>
        <taxon>Eubacteriales</taxon>
        <taxon>Clostridiaceae</taxon>
        <taxon>Clostridium</taxon>
    </lineage>
</organism>
<dbReference type="SMART" id="SM00283">
    <property type="entry name" value="MA"/>
    <property type="match status" value="1"/>
</dbReference>
<evidence type="ECO:0000256" key="1">
    <source>
        <dbReference type="ARBA" id="ARBA00023224"/>
    </source>
</evidence>
<keyword evidence="1 2" id="KW-0807">Transducer</keyword>
<keyword evidence="3" id="KW-0175">Coiled coil</keyword>
<dbReference type="Gene3D" id="1.10.287.950">
    <property type="entry name" value="Methyl-accepting chemotaxis protein"/>
    <property type="match status" value="1"/>
</dbReference>
<dbReference type="CDD" id="cd18773">
    <property type="entry name" value="PDC1_HK_sensor"/>
    <property type="match status" value="1"/>
</dbReference>
<protein>
    <submittedName>
        <fullName evidence="5">Putative sensory transducer protein YfmS</fullName>
    </submittedName>
</protein>
<dbReference type="EMBL" id="PVXP01000011">
    <property type="protein sequence ID" value="PRR85831.1"/>
    <property type="molecule type" value="Genomic_DNA"/>
</dbReference>
<evidence type="ECO:0000256" key="3">
    <source>
        <dbReference type="SAM" id="Coils"/>
    </source>
</evidence>
<dbReference type="OrthoDB" id="9807021at2"/>
<feature type="coiled-coil region" evidence="3">
    <location>
        <begin position="110"/>
        <end position="148"/>
    </location>
</feature>
<gene>
    <name evidence="5" type="primary">yfmS_2</name>
    <name evidence="5" type="ORF">CLLU_11730</name>
</gene>
<dbReference type="InterPro" id="IPR004089">
    <property type="entry name" value="MCPsignal_dom"/>
</dbReference>
<keyword evidence="6" id="KW-1185">Reference proteome</keyword>
<proteinExistence type="predicted"/>
<sequence length="274" mass="30533">MDEKYLEFAEIMLDLLPDFFNESVSVGITDMERVIKFNSNDKVPIEIHTDDPLPEQSLQAIKEEKVVVKYIDKETYKVPFIGYSAPIKDKNNEIIGTFLLAKSFESNKKIEDLSNNLSESLESISAAIQECTANIQSATENNNNMISELAKTGENMKGTNEIIKIIDEVSNQTNLLGLNAAIEAARAGEEGKGFSVVAQEIRKLSNRSTQSTKRITEILDTIIKSVQLIDGKIKESNKSFESQAAAFEEISASIQEITHSSNVLKELTNNLHRE</sequence>
<evidence type="ECO:0000313" key="5">
    <source>
        <dbReference type="EMBL" id="PRR85831.1"/>
    </source>
</evidence>
<dbReference type="GO" id="GO:0016020">
    <property type="term" value="C:membrane"/>
    <property type="evidence" value="ECO:0007669"/>
    <property type="project" value="InterPro"/>
</dbReference>
<evidence type="ECO:0000259" key="4">
    <source>
        <dbReference type="PROSITE" id="PS50111"/>
    </source>
</evidence>
<dbReference type="RefSeq" id="WP_158255887.1">
    <property type="nucleotide sequence ID" value="NZ_PVXP01000011.1"/>
</dbReference>
<reference evidence="5 6" key="1">
    <citation type="submission" date="2018-03" db="EMBL/GenBank/DDBJ databases">
        <title>Genome sequence of Clostridium luticellarii DSM 29923.</title>
        <authorList>
            <person name="Poehlein A."/>
            <person name="Daniel R."/>
        </authorList>
    </citation>
    <scope>NUCLEOTIDE SEQUENCE [LARGE SCALE GENOMIC DNA]</scope>
    <source>
        <strain evidence="5 6">DSM 29923</strain>
    </source>
</reference>
<evidence type="ECO:0000256" key="2">
    <source>
        <dbReference type="PROSITE-ProRule" id="PRU00284"/>
    </source>
</evidence>
<dbReference type="Pfam" id="PF00015">
    <property type="entry name" value="MCPsignal"/>
    <property type="match status" value="1"/>
</dbReference>
<dbReference type="SUPFAM" id="SSF58104">
    <property type="entry name" value="Methyl-accepting chemotaxis protein (MCP) signaling domain"/>
    <property type="match status" value="1"/>
</dbReference>
<name>A0A2T0BPM1_9CLOT</name>
<comment type="caution">
    <text evidence="5">The sequence shown here is derived from an EMBL/GenBank/DDBJ whole genome shotgun (WGS) entry which is preliminary data.</text>
</comment>
<dbReference type="AlphaFoldDB" id="A0A2T0BPM1"/>
<dbReference type="PANTHER" id="PTHR32089">
    <property type="entry name" value="METHYL-ACCEPTING CHEMOTAXIS PROTEIN MCPB"/>
    <property type="match status" value="1"/>
</dbReference>
<dbReference type="GO" id="GO:0007165">
    <property type="term" value="P:signal transduction"/>
    <property type="evidence" value="ECO:0007669"/>
    <property type="project" value="UniProtKB-KW"/>
</dbReference>
<feature type="domain" description="Methyl-accepting transducer" evidence="4">
    <location>
        <begin position="105"/>
        <end position="274"/>
    </location>
</feature>
<dbReference type="PANTHER" id="PTHR32089:SF112">
    <property type="entry name" value="LYSOZYME-LIKE PROTEIN-RELATED"/>
    <property type="match status" value="1"/>
</dbReference>
<dbReference type="Proteomes" id="UP000237798">
    <property type="component" value="Unassembled WGS sequence"/>
</dbReference>
<dbReference type="PROSITE" id="PS50111">
    <property type="entry name" value="CHEMOTAXIS_TRANSDUC_2"/>
    <property type="match status" value="1"/>
</dbReference>
<accession>A0A2T0BPM1</accession>